<evidence type="ECO:0000313" key="5">
    <source>
        <dbReference type="Proteomes" id="UP001305414"/>
    </source>
</evidence>
<evidence type="ECO:0008006" key="6">
    <source>
        <dbReference type="Google" id="ProtNLM"/>
    </source>
</evidence>
<evidence type="ECO:0000313" key="4">
    <source>
        <dbReference type="EMBL" id="KAK5626790.1"/>
    </source>
</evidence>
<dbReference type="PANTHER" id="PTHR45639">
    <property type="entry name" value="HSC70CB, ISOFORM G-RELATED"/>
    <property type="match status" value="1"/>
</dbReference>
<sequence length="565" mass="60517">MAENGVAPGVAPGDRCAIGISFGNSYSSIACTIDDSPVVIANEDGDRQIPTVLSYVDGEEYTGNQAKALLVRNPKNTAVAFKDFLGQDFKSIDPTHCHAAAHPEDKNGTISFTIQDKAEGEPSVISVSEISTRYLRRLVQSASDYIGKKVTSAVVTVPTNFGEKQREALIKAARAADLEILQLVNEPIASVLAYDARPEAKLEDKIIVVADLGGTRSDVAVVASRGGLYTLLATTHDYEFAGAYLDKILMDHFAKEFMKKHANVDPRENSRSLAKLKAESEATKKALSIGTNANFSVESLAEGIDFQMTINRLRYETIARKVFEGFNRLVEGVIKKAGLDVLDIDEVILSGGTSHTPRIASNLRSIFPTTTTVLAPSTSPTALNPSELQARGAALQASLIQEYESDDIEQSTHPAVTTVNHISNAIGVLTISEDGEETFTPIIAPETAVPARRAIHVEAKDGGDVLVKVVEGGTHIKVTKPEPKAKENGAEEDDDEDSDFDSEEEEEHREKVWKIGTTLAEAAVKGVKKGGKVEVTITVGNDLSVIITAREVGGKGGVRGTLKAP</sequence>
<organism evidence="4 5">
    <name type="scientific">Xylaria bambusicola</name>
    <dbReference type="NCBI Taxonomy" id="326684"/>
    <lineage>
        <taxon>Eukaryota</taxon>
        <taxon>Fungi</taxon>
        <taxon>Dikarya</taxon>
        <taxon>Ascomycota</taxon>
        <taxon>Pezizomycotina</taxon>
        <taxon>Sordariomycetes</taxon>
        <taxon>Xylariomycetidae</taxon>
        <taxon>Xylariales</taxon>
        <taxon>Xylariaceae</taxon>
        <taxon>Xylaria</taxon>
    </lineage>
</organism>
<dbReference type="InterPro" id="IPR043129">
    <property type="entry name" value="ATPase_NBD"/>
</dbReference>
<dbReference type="Gene3D" id="3.30.30.30">
    <property type="match status" value="1"/>
</dbReference>
<feature type="region of interest" description="Disordered" evidence="3">
    <location>
        <begin position="478"/>
        <end position="512"/>
    </location>
</feature>
<dbReference type="Pfam" id="PF00012">
    <property type="entry name" value="HSP70"/>
    <property type="match status" value="1"/>
</dbReference>
<dbReference type="EMBL" id="JAWHQM010000004">
    <property type="protein sequence ID" value="KAK5626790.1"/>
    <property type="molecule type" value="Genomic_DNA"/>
</dbReference>
<dbReference type="PRINTS" id="PR00301">
    <property type="entry name" value="HEATSHOCK70"/>
</dbReference>
<dbReference type="CDD" id="cd10232">
    <property type="entry name" value="ASKHA_NBD_HSP70_ScSsz1p-like"/>
    <property type="match status" value="1"/>
</dbReference>
<dbReference type="GO" id="GO:0140662">
    <property type="term" value="F:ATP-dependent protein folding chaperone"/>
    <property type="evidence" value="ECO:0007669"/>
    <property type="project" value="InterPro"/>
</dbReference>
<keyword evidence="1" id="KW-0547">Nucleotide-binding</keyword>
<dbReference type="SUPFAM" id="SSF53067">
    <property type="entry name" value="Actin-like ATPase domain"/>
    <property type="match status" value="2"/>
</dbReference>
<keyword evidence="2" id="KW-0067">ATP-binding</keyword>
<comment type="caution">
    <text evidence="4">The sequence shown here is derived from an EMBL/GenBank/DDBJ whole genome shotgun (WGS) entry which is preliminary data.</text>
</comment>
<name>A0AAN7U6F2_9PEZI</name>
<evidence type="ECO:0000256" key="2">
    <source>
        <dbReference type="ARBA" id="ARBA00022840"/>
    </source>
</evidence>
<dbReference type="Proteomes" id="UP001305414">
    <property type="component" value="Unassembled WGS sequence"/>
</dbReference>
<dbReference type="Gene3D" id="3.30.420.40">
    <property type="match status" value="2"/>
</dbReference>
<dbReference type="Gene3D" id="3.90.640.10">
    <property type="entry name" value="Actin, Chain A, domain 4"/>
    <property type="match status" value="1"/>
</dbReference>
<dbReference type="PANTHER" id="PTHR45639:SF32">
    <property type="entry name" value="HEAT SHOCK PROTEIN PDR13"/>
    <property type="match status" value="1"/>
</dbReference>
<feature type="compositionally biased region" description="Acidic residues" evidence="3">
    <location>
        <begin position="490"/>
        <end position="507"/>
    </location>
</feature>
<feature type="compositionally biased region" description="Basic and acidic residues" evidence="3">
    <location>
        <begin position="479"/>
        <end position="489"/>
    </location>
</feature>
<proteinExistence type="predicted"/>
<gene>
    <name evidence="4" type="ORF">RRF57_002505</name>
</gene>
<dbReference type="GO" id="GO:0005634">
    <property type="term" value="C:nucleus"/>
    <property type="evidence" value="ECO:0007669"/>
    <property type="project" value="TreeGrafter"/>
</dbReference>
<accession>A0AAN7U6F2</accession>
<reference evidence="4 5" key="1">
    <citation type="submission" date="2023-10" db="EMBL/GenBank/DDBJ databases">
        <title>Draft genome sequence of Xylaria bambusicola isolate GMP-LS, the root and basal stem rot pathogen of sugarcane in Indonesia.</title>
        <authorList>
            <person name="Selvaraj P."/>
            <person name="Muralishankar V."/>
            <person name="Muruganantham S."/>
            <person name="Sp S."/>
            <person name="Haryani S."/>
            <person name="Lau K.J.X."/>
            <person name="Naqvi N.I."/>
        </authorList>
    </citation>
    <scope>NUCLEOTIDE SEQUENCE [LARGE SCALE GENOMIC DNA]</scope>
    <source>
        <strain evidence="4">GMP-LS</strain>
    </source>
</reference>
<dbReference type="GO" id="GO:0005524">
    <property type="term" value="F:ATP binding"/>
    <property type="evidence" value="ECO:0007669"/>
    <property type="project" value="UniProtKB-KW"/>
</dbReference>
<dbReference type="AlphaFoldDB" id="A0AAN7U6F2"/>
<evidence type="ECO:0000256" key="3">
    <source>
        <dbReference type="SAM" id="MobiDB-lite"/>
    </source>
</evidence>
<dbReference type="FunFam" id="3.90.640.10:FF:000023">
    <property type="entry name" value="Hsp70 chaperone (BiP)"/>
    <property type="match status" value="1"/>
</dbReference>
<evidence type="ECO:0000256" key="1">
    <source>
        <dbReference type="ARBA" id="ARBA00022741"/>
    </source>
</evidence>
<protein>
    <recommendedName>
        <fullName evidence="6">Ribosome-associated complex subunit SSZ1</fullName>
    </recommendedName>
</protein>
<dbReference type="InterPro" id="IPR013126">
    <property type="entry name" value="Hsp_70_fam"/>
</dbReference>
<keyword evidence="5" id="KW-1185">Reference proteome</keyword>
<dbReference type="FunFam" id="3.30.30.30:FF:000009">
    <property type="entry name" value="Heat shock protein Hsp70"/>
    <property type="match status" value="1"/>
</dbReference>
<dbReference type="GO" id="GO:0005829">
    <property type="term" value="C:cytosol"/>
    <property type="evidence" value="ECO:0007669"/>
    <property type="project" value="TreeGrafter"/>
</dbReference>